<accession>A0ABS3NFI7</accession>
<keyword evidence="2" id="KW-0472">Membrane</keyword>
<gene>
    <name evidence="7" type="ORF">J3U76_05335</name>
</gene>
<feature type="chain" id="PRO_5045913435" evidence="5">
    <location>
        <begin position="18"/>
        <end position="118"/>
    </location>
</feature>
<keyword evidence="3" id="KW-0564">Palmitate</keyword>
<dbReference type="Pfam" id="PF09864">
    <property type="entry name" value="MliC"/>
    <property type="match status" value="1"/>
</dbReference>
<evidence type="ECO:0000256" key="1">
    <source>
        <dbReference type="ARBA" id="ARBA00022729"/>
    </source>
</evidence>
<dbReference type="Proteomes" id="UP000664882">
    <property type="component" value="Unassembled WGS sequence"/>
</dbReference>
<dbReference type="PROSITE" id="PS51257">
    <property type="entry name" value="PROKAR_LIPOPROTEIN"/>
    <property type="match status" value="1"/>
</dbReference>
<proteinExistence type="predicted"/>
<dbReference type="InterPro" id="IPR036328">
    <property type="entry name" value="MliC_sf"/>
</dbReference>
<evidence type="ECO:0000256" key="5">
    <source>
        <dbReference type="SAM" id="SignalP"/>
    </source>
</evidence>
<evidence type="ECO:0000256" key="2">
    <source>
        <dbReference type="ARBA" id="ARBA00023136"/>
    </source>
</evidence>
<protein>
    <submittedName>
        <fullName evidence="7">MliC family protein</fullName>
    </submittedName>
</protein>
<organism evidence="7 8">
    <name type="scientific">Oceanisphaera pacifica</name>
    <dbReference type="NCBI Taxonomy" id="2818389"/>
    <lineage>
        <taxon>Bacteria</taxon>
        <taxon>Pseudomonadati</taxon>
        <taxon>Pseudomonadota</taxon>
        <taxon>Gammaproteobacteria</taxon>
        <taxon>Aeromonadales</taxon>
        <taxon>Aeromonadaceae</taxon>
        <taxon>Oceanisphaera</taxon>
    </lineage>
</organism>
<dbReference type="Gene3D" id="2.40.128.200">
    <property type="match status" value="1"/>
</dbReference>
<dbReference type="SUPFAM" id="SSF141488">
    <property type="entry name" value="YdhA-like"/>
    <property type="match status" value="1"/>
</dbReference>
<keyword evidence="1 5" id="KW-0732">Signal</keyword>
<name>A0ABS3NFI7_9GAMM</name>
<evidence type="ECO:0000313" key="8">
    <source>
        <dbReference type="Proteomes" id="UP000664882"/>
    </source>
</evidence>
<evidence type="ECO:0000313" key="7">
    <source>
        <dbReference type="EMBL" id="MBO1519060.1"/>
    </source>
</evidence>
<dbReference type="EMBL" id="JAGDFX010000005">
    <property type="protein sequence ID" value="MBO1519060.1"/>
    <property type="molecule type" value="Genomic_DNA"/>
</dbReference>
<evidence type="ECO:0000256" key="4">
    <source>
        <dbReference type="ARBA" id="ARBA00023288"/>
    </source>
</evidence>
<feature type="signal peptide" evidence="5">
    <location>
        <begin position="1"/>
        <end position="17"/>
    </location>
</feature>
<dbReference type="RefSeq" id="WP_208004849.1">
    <property type="nucleotide sequence ID" value="NZ_JAGDFX010000005.1"/>
</dbReference>
<evidence type="ECO:0000259" key="6">
    <source>
        <dbReference type="Pfam" id="PF09864"/>
    </source>
</evidence>
<sequence length="118" mass="12834">MKTVAPLIISSIFFLSACESVSSNNLAEQTNTSSLTHNYQCVSGEQIIVNYPASDVAMIQYQNNAYKMQIAVSGSGSRYVGEALEWRTKGTNTGSEALLSRHLKDGTSGENIELCTKY</sequence>
<feature type="domain" description="C-type lysozyme inhibitor" evidence="6">
    <location>
        <begin position="39"/>
        <end position="106"/>
    </location>
</feature>
<evidence type="ECO:0000256" key="3">
    <source>
        <dbReference type="ARBA" id="ARBA00023139"/>
    </source>
</evidence>
<dbReference type="InterPro" id="IPR018660">
    <property type="entry name" value="MliC"/>
</dbReference>
<reference evidence="7 8" key="1">
    <citation type="submission" date="2021-03" db="EMBL/GenBank/DDBJ databases">
        <title>Oceanisphaera sp. nov., isolated from the intestine.</title>
        <authorList>
            <person name="Zhao L.-H."/>
            <person name="Shi L.-F."/>
        </authorList>
    </citation>
    <scope>NUCLEOTIDE SEQUENCE [LARGE SCALE GENOMIC DNA]</scope>
    <source>
        <strain evidence="7 8">DM8</strain>
    </source>
</reference>
<keyword evidence="8" id="KW-1185">Reference proteome</keyword>
<keyword evidence="4" id="KW-0449">Lipoprotein</keyword>
<comment type="caution">
    <text evidence="7">The sequence shown here is derived from an EMBL/GenBank/DDBJ whole genome shotgun (WGS) entry which is preliminary data.</text>
</comment>